<dbReference type="PANTHER" id="PTHR13194:SF19">
    <property type="entry name" value="NAD(P)-BINDING ROSSMANN-FOLD SUPERFAMILY PROTEIN"/>
    <property type="match status" value="1"/>
</dbReference>
<dbReference type="InterPro" id="IPR013857">
    <property type="entry name" value="NADH-UbQ_OxRdtase-assoc_prot30"/>
</dbReference>
<evidence type="ECO:0000313" key="5">
    <source>
        <dbReference type="Proteomes" id="UP000751190"/>
    </source>
</evidence>
<dbReference type="InterPro" id="IPR008979">
    <property type="entry name" value="Galactose-bd-like_sf"/>
</dbReference>
<dbReference type="SUPFAM" id="SSF49785">
    <property type="entry name" value="Galactose-binding domain-like"/>
    <property type="match status" value="1"/>
</dbReference>
<evidence type="ECO:0000259" key="3">
    <source>
        <dbReference type="Pfam" id="PF08547"/>
    </source>
</evidence>
<comment type="caution">
    <text evidence="4">The sequence shown here is derived from an EMBL/GenBank/DDBJ whole genome shotgun (WGS) entry which is preliminary data.</text>
</comment>
<dbReference type="InterPro" id="IPR039131">
    <property type="entry name" value="NDUFAF1"/>
</dbReference>
<name>A0A8J5X1W3_DIALT</name>
<dbReference type="GO" id="GO:0051082">
    <property type="term" value="F:unfolded protein binding"/>
    <property type="evidence" value="ECO:0007669"/>
    <property type="project" value="TreeGrafter"/>
</dbReference>
<evidence type="ECO:0000256" key="1">
    <source>
        <dbReference type="ARBA" id="ARBA00007884"/>
    </source>
</evidence>
<keyword evidence="2" id="KW-0732">Signal</keyword>
<organism evidence="4 5">
    <name type="scientific">Diacronema lutheri</name>
    <name type="common">Unicellular marine alga</name>
    <name type="synonym">Monochrysis lutheri</name>
    <dbReference type="NCBI Taxonomy" id="2081491"/>
    <lineage>
        <taxon>Eukaryota</taxon>
        <taxon>Haptista</taxon>
        <taxon>Haptophyta</taxon>
        <taxon>Pavlovophyceae</taxon>
        <taxon>Pavlovales</taxon>
        <taxon>Pavlovaceae</taxon>
        <taxon>Diacronema</taxon>
    </lineage>
</organism>
<dbReference type="OrthoDB" id="43988at2759"/>
<sequence length="197" mass="20614">MAARICVFLALSVVRATAVTDVPLLTWDGADATAHAVRTVDDPVMGGGSVSAFRVDAARALGLWEGEVKVVSFLRSPGFCTMRTMGTGTFPDASGTSALELRLRASSGLRNFTMQVGVAGVTTDQTVFSAHFQLEPGAGRERSVRVPWSAFQLTTRGQPRPGPPLSEHLGKINRVGLGTSGTAGRFAVELEALVAAA</sequence>
<comment type="similarity">
    <text evidence="1">Belongs to the CIA30 family.</text>
</comment>
<protein>
    <recommendedName>
        <fullName evidence="3">NADH:ubiquinone oxidoreductase intermediate-associated protein 30 domain-containing protein</fullName>
    </recommendedName>
</protein>
<proteinExistence type="inferred from homology"/>
<evidence type="ECO:0000313" key="4">
    <source>
        <dbReference type="EMBL" id="KAG8457593.1"/>
    </source>
</evidence>
<reference evidence="4" key="1">
    <citation type="submission" date="2021-05" db="EMBL/GenBank/DDBJ databases">
        <title>The genome of the haptophyte Pavlova lutheri (Diacronema luteri, Pavlovales) - a model for lipid biosynthesis in eukaryotic algae.</title>
        <authorList>
            <person name="Hulatt C.J."/>
            <person name="Posewitz M.C."/>
        </authorList>
    </citation>
    <scope>NUCLEOTIDE SEQUENCE</scope>
    <source>
        <strain evidence="4">NIVA-4/92</strain>
    </source>
</reference>
<accession>A0A8J5X1W3</accession>
<gene>
    <name evidence="4" type="ORF">KFE25_003747</name>
</gene>
<dbReference type="Proteomes" id="UP000751190">
    <property type="component" value="Unassembled WGS sequence"/>
</dbReference>
<keyword evidence="5" id="KW-1185">Reference proteome</keyword>
<evidence type="ECO:0000256" key="2">
    <source>
        <dbReference type="SAM" id="SignalP"/>
    </source>
</evidence>
<dbReference type="Pfam" id="PF08547">
    <property type="entry name" value="CIA30"/>
    <property type="match status" value="1"/>
</dbReference>
<feature type="chain" id="PRO_5035306365" description="NADH:ubiquinone oxidoreductase intermediate-associated protein 30 domain-containing protein" evidence="2">
    <location>
        <begin position="19"/>
        <end position="197"/>
    </location>
</feature>
<dbReference type="PANTHER" id="PTHR13194">
    <property type="entry name" value="COMPLEX I INTERMEDIATE-ASSOCIATED PROTEIN 30"/>
    <property type="match status" value="1"/>
</dbReference>
<dbReference type="EMBL" id="JAGTXO010000067">
    <property type="protein sequence ID" value="KAG8457593.1"/>
    <property type="molecule type" value="Genomic_DNA"/>
</dbReference>
<feature type="signal peptide" evidence="2">
    <location>
        <begin position="1"/>
        <end position="18"/>
    </location>
</feature>
<dbReference type="GO" id="GO:0010257">
    <property type="term" value="P:NADH dehydrogenase complex assembly"/>
    <property type="evidence" value="ECO:0007669"/>
    <property type="project" value="TreeGrafter"/>
</dbReference>
<dbReference type="AlphaFoldDB" id="A0A8J5X1W3"/>
<feature type="domain" description="NADH:ubiquinone oxidoreductase intermediate-associated protein 30" evidence="3">
    <location>
        <begin position="33"/>
        <end position="189"/>
    </location>
</feature>